<feature type="domain" description="Histidine kinase" evidence="7">
    <location>
        <begin position="252"/>
        <end position="488"/>
    </location>
</feature>
<comment type="catalytic activity">
    <reaction evidence="1">
        <text>ATP + protein L-histidine = ADP + protein N-phospho-L-histidine.</text>
        <dbReference type="EC" id="2.7.13.3"/>
    </reaction>
</comment>
<keyword evidence="9" id="KW-1185">Reference proteome</keyword>
<evidence type="ECO:0000256" key="2">
    <source>
        <dbReference type="ARBA" id="ARBA00012438"/>
    </source>
</evidence>
<dbReference type="PROSITE" id="PS50109">
    <property type="entry name" value="HIS_KIN"/>
    <property type="match status" value="1"/>
</dbReference>
<evidence type="ECO:0000256" key="1">
    <source>
        <dbReference type="ARBA" id="ARBA00000085"/>
    </source>
</evidence>
<dbReference type="InterPro" id="IPR003661">
    <property type="entry name" value="HisK_dim/P_dom"/>
</dbReference>
<dbReference type="InterPro" id="IPR004358">
    <property type="entry name" value="Sig_transdc_His_kin-like_C"/>
</dbReference>
<evidence type="ECO:0000256" key="4">
    <source>
        <dbReference type="ARBA" id="ARBA00022679"/>
    </source>
</evidence>
<evidence type="ECO:0000256" key="3">
    <source>
        <dbReference type="ARBA" id="ARBA00022553"/>
    </source>
</evidence>
<dbReference type="Pfam" id="PF05227">
    <property type="entry name" value="CHASE3"/>
    <property type="match status" value="1"/>
</dbReference>
<dbReference type="PANTHER" id="PTHR42878:SF15">
    <property type="entry name" value="BACTERIOPHYTOCHROME"/>
    <property type="match status" value="1"/>
</dbReference>
<dbReference type="PRINTS" id="PR00344">
    <property type="entry name" value="BCTRLSENSOR"/>
</dbReference>
<dbReference type="InterPro" id="IPR036097">
    <property type="entry name" value="HisK_dim/P_sf"/>
</dbReference>
<dbReference type="RefSeq" id="WP_168030179.1">
    <property type="nucleotide sequence ID" value="NZ_JAAVNE010000014.1"/>
</dbReference>
<comment type="caution">
    <text evidence="8">The sequence shown here is derived from an EMBL/GenBank/DDBJ whole genome shotgun (WGS) entry which is preliminary data.</text>
</comment>
<dbReference type="EC" id="2.7.13.3" evidence="2"/>
<dbReference type="InterPro" id="IPR005467">
    <property type="entry name" value="His_kinase_dom"/>
</dbReference>
<keyword evidence="4" id="KW-0808">Transferase</keyword>
<evidence type="ECO:0000259" key="7">
    <source>
        <dbReference type="PROSITE" id="PS50109"/>
    </source>
</evidence>
<dbReference type="SUPFAM" id="SSF55874">
    <property type="entry name" value="ATPase domain of HSP90 chaperone/DNA topoisomerase II/histidine kinase"/>
    <property type="match status" value="1"/>
</dbReference>
<dbReference type="SUPFAM" id="SSF47384">
    <property type="entry name" value="Homodimeric domain of signal transducing histidine kinase"/>
    <property type="match status" value="1"/>
</dbReference>
<evidence type="ECO:0000256" key="6">
    <source>
        <dbReference type="SAM" id="Phobius"/>
    </source>
</evidence>
<reference evidence="8 9" key="1">
    <citation type="submission" date="2020-03" db="EMBL/GenBank/DDBJ databases">
        <title>Roseomonas selenitidurans sp. nov. isolated from urban soil.</title>
        <authorList>
            <person name="Liu H."/>
        </authorList>
    </citation>
    <scope>NUCLEOTIDE SEQUENCE [LARGE SCALE GENOMIC DNA]</scope>
    <source>
        <strain evidence="8 9">BU-1</strain>
    </source>
</reference>
<organism evidence="8 9">
    <name type="scientific">Falsiroseomonas selenitidurans</name>
    <dbReference type="NCBI Taxonomy" id="2716335"/>
    <lineage>
        <taxon>Bacteria</taxon>
        <taxon>Pseudomonadati</taxon>
        <taxon>Pseudomonadota</taxon>
        <taxon>Alphaproteobacteria</taxon>
        <taxon>Acetobacterales</taxon>
        <taxon>Roseomonadaceae</taxon>
        <taxon>Falsiroseomonas</taxon>
    </lineage>
</organism>
<evidence type="ECO:0000313" key="9">
    <source>
        <dbReference type="Proteomes" id="UP000787635"/>
    </source>
</evidence>
<evidence type="ECO:0000256" key="5">
    <source>
        <dbReference type="ARBA" id="ARBA00022777"/>
    </source>
</evidence>
<dbReference type="EMBL" id="JAAVNE010000014">
    <property type="protein sequence ID" value="NKC31335.1"/>
    <property type="molecule type" value="Genomic_DNA"/>
</dbReference>
<dbReference type="CDD" id="cd19410">
    <property type="entry name" value="HK9-like_sensor"/>
    <property type="match status" value="1"/>
</dbReference>
<keyword evidence="6" id="KW-0472">Membrane</keyword>
<dbReference type="CDD" id="cd00082">
    <property type="entry name" value="HisKA"/>
    <property type="match status" value="1"/>
</dbReference>
<keyword evidence="6" id="KW-0812">Transmembrane</keyword>
<gene>
    <name evidence="8" type="ORF">HEQ75_10725</name>
</gene>
<dbReference type="InterPro" id="IPR003594">
    <property type="entry name" value="HATPase_dom"/>
</dbReference>
<feature type="transmembrane region" description="Helical" evidence="6">
    <location>
        <begin position="13"/>
        <end position="34"/>
    </location>
</feature>
<keyword evidence="5" id="KW-0418">Kinase</keyword>
<dbReference type="Pfam" id="PF02518">
    <property type="entry name" value="HATPase_c"/>
    <property type="match status" value="1"/>
</dbReference>
<dbReference type="Gene3D" id="1.10.287.130">
    <property type="match status" value="1"/>
</dbReference>
<dbReference type="SMART" id="SM00387">
    <property type="entry name" value="HATPase_c"/>
    <property type="match status" value="1"/>
</dbReference>
<sequence>MTWTQAAFGRITLGLKMLGFLVLLGLAASFVWMVQETRRYADAVVATQEVRVAAAQLLGSLQDAETGQRGFLLTGDAAYLAPFEESEQALESDLPELGARLAAEGGNPALEATLDGLITAKLAEIRRTIALAQQDELAGAIDVVREGRGKALMDQIRGLLQGIEARALARLQDRSATLERAGGVLLAAALGGCALVALLGLATLTIAMRYTRDLDSAQAALKRANASLEQRVQARTGSLVAANEEIQRFAYIVSHDLRAPLVNVMGFTQELETALVAVREAMDRAEIEAPALVTPALREAVREDIPEAIGFIRSSTNRMDRLIGAILALSREGRRRLVAEPVPLGATLESLAGSLAHQLDARGAELRLQPPFPTLESDRLALEQILGNLLDNALKYLEPTRPGRILVRARREAGMHAIDVVDNGRGIAARDHGRVFELFRRSGPQDQPGEGIGLAHVRALARRMGGDIRLTSRLGEGSVFTLLLPDKLPAADPALQPSPEEQPA</sequence>
<evidence type="ECO:0000313" key="8">
    <source>
        <dbReference type="EMBL" id="NKC31335.1"/>
    </source>
</evidence>
<accession>A0ABX1E3P9</accession>
<keyword evidence="3" id="KW-0597">Phosphoprotein</keyword>
<dbReference type="SMART" id="SM00388">
    <property type="entry name" value="HisKA"/>
    <property type="match status" value="1"/>
</dbReference>
<protein>
    <recommendedName>
        <fullName evidence="2">histidine kinase</fullName>
        <ecNumber evidence="2">2.7.13.3</ecNumber>
    </recommendedName>
</protein>
<dbReference type="Gene3D" id="3.30.565.10">
    <property type="entry name" value="Histidine kinase-like ATPase, C-terminal domain"/>
    <property type="match status" value="1"/>
</dbReference>
<dbReference type="InterPro" id="IPR050351">
    <property type="entry name" value="BphY/WalK/GraS-like"/>
</dbReference>
<proteinExistence type="predicted"/>
<name>A0ABX1E3P9_9PROT</name>
<dbReference type="PANTHER" id="PTHR42878">
    <property type="entry name" value="TWO-COMPONENT HISTIDINE KINASE"/>
    <property type="match status" value="1"/>
</dbReference>
<dbReference type="InterPro" id="IPR007891">
    <property type="entry name" value="CHASE3"/>
</dbReference>
<dbReference type="Pfam" id="PF00512">
    <property type="entry name" value="HisKA"/>
    <property type="match status" value="1"/>
</dbReference>
<dbReference type="Proteomes" id="UP000787635">
    <property type="component" value="Unassembled WGS sequence"/>
</dbReference>
<keyword evidence="6" id="KW-1133">Transmembrane helix</keyword>
<feature type="transmembrane region" description="Helical" evidence="6">
    <location>
        <begin position="184"/>
        <end position="208"/>
    </location>
</feature>
<dbReference type="InterPro" id="IPR036890">
    <property type="entry name" value="HATPase_C_sf"/>
</dbReference>